<gene>
    <name evidence="9" type="ORF">glysoja_045102</name>
</gene>
<keyword evidence="5 8" id="KW-0735">Signal-anchor</keyword>
<protein>
    <recommendedName>
        <fullName evidence="8">Methyltransferase</fullName>
        <ecNumber evidence="8">2.1.1.-</ecNumber>
    </recommendedName>
</protein>
<dbReference type="Pfam" id="PF03141">
    <property type="entry name" value="Methyltransf_29"/>
    <property type="match status" value="1"/>
</dbReference>
<evidence type="ECO:0000256" key="6">
    <source>
        <dbReference type="ARBA" id="ARBA00023180"/>
    </source>
</evidence>
<evidence type="ECO:0000256" key="8">
    <source>
        <dbReference type="RuleBase" id="RU366043"/>
    </source>
</evidence>
<name>A0A0B2RN28_GLYSO</name>
<accession>A0A0B2RN28</accession>
<evidence type="ECO:0000256" key="5">
    <source>
        <dbReference type="ARBA" id="ARBA00022968"/>
    </source>
</evidence>
<dbReference type="GO" id="GO:0005802">
    <property type="term" value="C:trans-Golgi network"/>
    <property type="evidence" value="ECO:0007669"/>
    <property type="project" value="TreeGrafter"/>
</dbReference>
<feature type="transmembrane region" description="Helical" evidence="8">
    <location>
        <begin position="17"/>
        <end position="39"/>
    </location>
</feature>
<proteinExistence type="inferred from homology"/>
<reference evidence="9" key="1">
    <citation type="submission" date="2014-07" db="EMBL/GenBank/DDBJ databases">
        <title>Identification of a novel salt tolerance gene in wild soybean by whole-genome sequencing.</title>
        <authorList>
            <person name="Lam H.-M."/>
            <person name="Qi X."/>
            <person name="Li M.-W."/>
            <person name="Liu X."/>
            <person name="Xie M."/>
            <person name="Ni M."/>
            <person name="Xu X."/>
        </authorList>
    </citation>
    <scope>NUCLEOTIDE SEQUENCE [LARGE SCALE GENOMIC DNA]</scope>
    <source>
        <tissue evidence="9">Root</tissue>
    </source>
</reference>
<dbReference type="PANTHER" id="PTHR10108">
    <property type="entry name" value="SAM-DEPENDENT METHYLTRANSFERASE"/>
    <property type="match status" value="1"/>
</dbReference>
<evidence type="ECO:0000256" key="3">
    <source>
        <dbReference type="ARBA" id="ARBA00022603"/>
    </source>
</evidence>
<evidence type="ECO:0000256" key="2">
    <source>
        <dbReference type="ARBA" id="ARBA00008361"/>
    </source>
</evidence>
<dbReference type="InterPro" id="IPR004159">
    <property type="entry name" value="Put_SAM_MeTrfase"/>
</dbReference>
<dbReference type="GO" id="GO:0032259">
    <property type="term" value="P:methylation"/>
    <property type="evidence" value="ECO:0007669"/>
    <property type="project" value="UniProtKB-KW"/>
</dbReference>
<keyword evidence="4 8" id="KW-0808">Transferase</keyword>
<evidence type="ECO:0000256" key="1">
    <source>
        <dbReference type="ARBA" id="ARBA00004606"/>
    </source>
</evidence>
<keyword evidence="6 8" id="KW-0325">Glycoprotein</keyword>
<dbReference type="EMBL" id="KN648921">
    <property type="protein sequence ID" value="KHN34540.1"/>
    <property type="molecule type" value="Genomic_DNA"/>
</dbReference>
<keyword evidence="8" id="KW-1133">Transmembrane helix</keyword>
<comment type="similarity">
    <text evidence="2 8">Belongs to the methyltransferase superfamily.</text>
</comment>
<keyword evidence="3 8" id="KW-0489">Methyltransferase</keyword>
<dbReference type="Proteomes" id="UP000053555">
    <property type="component" value="Unassembled WGS sequence"/>
</dbReference>
<evidence type="ECO:0000256" key="4">
    <source>
        <dbReference type="ARBA" id="ARBA00022679"/>
    </source>
</evidence>
<dbReference type="EC" id="2.1.1.-" evidence="8"/>
<comment type="subcellular location">
    <subcellularLocation>
        <location evidence="7">Endomembrane system</location>
        <topology evidence="7">Single-pass membrane protein</topology>
    </subcellularLocation>
    <subcellularLocation>
        <location evidence="1 8">Membrane</location>
        <topology evidence="1 8">Single-pass type II membrane protein</topology>
    </subcellularLocation>
</comment>
<dbReference type="AlphaFoldDB" id="A0A0B2RN28"/>
<dbReference type="GO" id="GO:0008168">
    <property type="term" value="F:methyltransferase activity"/>
    <property type="evidence" value="ECO:0007669"/>
    <property type="project" value="UniProtKB-UniRule"/>
</dbReference>
<evidence type="ECO:0000313" key="9">
    <source>
        <dbReference type="EMBL" id="KHN34540.1"/>
    </source>
</evidence>
<dbReference type="GO" id="GO:0016020">
    <property type="term" value="C:membrane"/>
    <property type="evidence" value="ECO:0007669"/>
    <property type="project" value="UniProtKB-SubCell"/>
</dbReference>
<keyword evidence="8" id="KW-0812">Transmembrane</keyword>
<keyword evidence="8" id="KW-0472">Membrane</keyword>
<dbReference type="SUPFAM" id="SSF53335">
    <property type="entry name" value="S-adenosyl-L-methionine-dependent methyltransferases"/>
    <property type="match status" value="1"/>
</dbReference>
<dbReference type="PANTHER" id="PTHR10108:SF1084">
    <property type="entry name" value="METHYLTRANSFERASE"/>
    <property type="match status" value="1"/>
</dbReference>
<comment type="caution">
    <text evidence="8">Lacks conserved residue(s) required for the propagation of feature annotation.</text>
</comment>
<sequence length="234" mass="27122">MNNQDGKPVTQPDKTRIVPMAIIFVVLCGSSFYMGIIFCSEKDRFLSIYSEKSIESHKESSIIPLQIKYISYPKCSIDFQDYTPSTNPRRWKKYISYRHTFLERHCPPKLERKDCLVPPPDGYKLPIRWPKSRDECWYSNVPNEWINKQKSNQHWLKKEGEKFIFPGGGTMFPNGIGKYVHLMQDLIPEMKDGTIRTAIDTGCGVSVLFFSFFFLFILGMACKITILKVPSLLV</sequence>
<feature type="transmembrane region" description="Helical" evidence="8">
    <location>
        <begin position="205"/>
        <end position="226"/>
    </location>
</feature>
<dbReference type="InterPro" id="IPR029063">
    <property type="entry name" value="SAM-dependent_MTases_sf"/>
</dbReference>
<organism evidence="9">
    <name type="scientific">Glycine soja</name>
    <name type="common">Wild soybean</name>
    <dbReference type="NCBI Taxonomy" id="3848"/>
    <lineage>
        <taxon>Eukaryota</taxon>
        <taxon>Viridiplantae</taxon>
        <taxon>Streptophyta</taxon>
        <taxon>Embryophyta</taxon>
        <taxon>Tracheophyta</taxon>
        <taxon>Spermatophyta</taxon>
        <taxon>Magnoliopsida</taxon>
        <taxon>eudicotyledons</taxon>
        <taxon>Gunneridae</taxon>
        <taxon>Pentapetalae</taxon>
        <taxon>rosids</taxon>
        <taxon>fabids</taxon>
        <taxon>Fabales</taxon>
        <taxon>Fabaceae</taxon>
        <taxon>Papilionoideae</taxon>
        <taxon>50 kb inversion clade</taxon>
        <taxon>NPAAA clade</taxon>
        <taxon>indigoferoid/millettioid clade</taxon>
        <taxon>Phaseoleae</taxon>
        <taxon>Glycine</taxon>
        <taxon>Glycine subgen. Soja</taxon>
    </lineage>
</organism>
<dbReference type="GO" id="GO:0005768">
    <property type="term" value="C:endosome"/>
    <property type="evidence" value="ECO:0007669"/>
    <property type="project" value="TreeGrafter"/>
</dbReference>
<evidence type="ECO:0000256" key="7">
    <source>
        <dbReference type="ARBA" id="ARBA00037847"/>
    </source>
</evidence>